<dbReference type="Pfam" id="PF00100">
    <property type="entry name" value="Zona_pellucida"/>
    <property type="match status" value="1"/>
</dbReference>
<name>E4Y4B8_OIKDI</name>
<keyword evidence="2" id="KW-1015">Disulfide bond</keyword>
<accession>E4Y4B8</accession>
<feature type="domain" description="ZP" evidence="4">
    <location>
        <begin position="1"/>
        <end position="105"/>
    </location>
</feature>
<dbReference type="Proteomes" id="UP000011014">
    <property type="component" value="Unassembled WGS sequence"/>
</dbReference>
<gene>
    <name evidence="5" type="ORF">GSOID_T00018387001</name>
</gene>
<keyword evidence="3" id="KW-1133">Transmembrane helix</keyword>
<dbReference type="InterPro" id="IPR055355">
    <property type="entry name" value="ZP-C"/>
</dbReference>
<protein>
    <recommendedName>
        <fullName evidence="4">ZP domain-containing protein</fullName>
    </recommendedName>
</protein>
<dbReference type="EMBL" id="FN654277">
    <property type="protein sequence ID" value="CBY30516.1"/>
    <property type="molecule type" value="Genomic_DNA"/>
</dbReference>
<dbReference type="InterPro" id="IPR001507">
    <property type="entry name" value="ZP_dom"/>
</dbReference>
<dbReference type="InterPro" id="IPR042235">
    <property type="entry name" value="ZP-C_dom"/>
</dbReference>
<sequence>MYIAIRHLQPFPGASVQVLRLWGTPTADQDDINFYEIVADQCKQSVNGNPILEIDGYENGAGNTTRYVVPVFAFLNAPEVYLHATVRICFENGMSLVCTKTCISQDYRRRRSIKNLEDESETITWGPIHIVRPETDDQGVGEATLKVANEEESISSEVKLIIVVAIGTACVLVLGVILGVLLKRSIQRKEFS</sequence>
<evidence type="ECO:0000256" key="2">
    <source>
        <dbReference type="ARBA" id="ARBA00023157"/>
    </source>
</evidence>
<dbReference type="PANTHER" id="PTHR14002:SF54">
    <property type="entry name" value="ZONA PELLUCIDA SPERM-BINDING PROTEIN 2"/>
    <property type="match status" value="1"/>
</dbReference>
<dbReference type="AlphaFoldDB" id="E4Y4B8"/>
<dbReference type="PANTHER" id="PTHR14002">
    <property type="entry name" value="ENDOGLIN/TGF-BETA RECEPTOR TYPE III"/>
    <property type="match status" value="1"/>
</dbReference>
<evidence type="ECO:0000313" key="5">
    <source>
        <dbReference type="EMBL" id="CBY30516.1"/>
    </source>
</evidence>
<keyword evidence="3" id="KW-0472">Membrane</keyword>
<evidence type="ECO:0000256" key="1">
    <source>
        <dbReference type="ARBA" id="ARBA00022729"/>
    </source>
</evidence>
<organism evidence="5">
    <name type="scientific">Oikopleura dioica</name>
    <name type="common">Tunicate</name>
    <dbReference type="NCBI Taxonomy" id="34765"/>
    <lineage>
        <taxon>Eukaryota</taxon>
        <taxon>Metazoa</taxon>
        <taxon>Chordata</taxon>
        <taxon>Tunicata</taxon>
        <taxon>Appendicularia</taxon>
        <taxon>Copelata</taxon>
        <taxon>Oikopleuridae</taxon>
        <taxon>Oikopleura</taxon>
    </lineage>
</organism>
<keyword evidence="1" id="KW-0732">Signal</keyword>
<keyword evidence="3" id="KW-0812">Transmembrane</keyword>
<evidence type="ECO:0000256" key="3">
    <source>
        <dbReference type="SAM" id="Phobius"/>
    </source>
</evidence>
<evidence type="ECO:0000259" key="4">
    <source>
        <dbReference type="PROSITE" id="PS51034"/>
    </source>
</evidence>
<dbReference type="PROSITE" id="PS51034">
    <property type="entry name" value="ZP_2"/>
    <property type="match status" value="1"/>
</dbReference>
<dbReference type="Gene3D" id="2.60.40.4100">
    <property type="entry name" value="Zona pellucida, ZP-C domain"/>
    <property type="match status" value="1"/>
</dbReference>
<proteinExistence type="predicted"/>
<feature type="transmembrane region" description="Helical" evidence="3">
    <location>
        <begin position="160"/>
        <end position="182"/>
    </location>
</feature>
<reference evidence="5" key="1">
    <citation type="journal article" date="2010" name="Science">
        <title>Plasticity of animal genome architecture unmasked by rapid evolution of a pelagic tunicate.</title>
        <authorList>
            <person name="Denoeud F."/>
            <person name="Henriet S."/>
            <person name="Mungpakdee S."/>
            <person name="Aury J.M."/>
            <person name="Da Silva C."/>
            <person name="Brinkmann H."/>
            <person name="Mikhaleva J."/>
            <person name="Olsen L.C."/>
            <person name="Jubin C."/>
            <person name="Canestro C."/>
            <person name="Bouquet J.M."/>
            <person name="Danks G."/>
            <person name="Poulain J."/>
            <person name="Campsteijn C."/>
            <person name="Adamski M."/>
            <person name="Cross I."/>
            <person name="Yadetie F."/>
            <person name="Muffato M."/>
            <person name="Louis A."/>
            <person name="Butcher S."/>
            <person name="Tsagkogeorga G."/>
            <person name="Konrad A."/>
            <person name="Singh S."/>
            <person name="Jensen M.F."/>
            <person name="Cong E.H."/>
            <person name="Eikeseth-Otteraa H."/>
            <person name="Noel B."/>
            <person name="Anthouard V."/>
            <person name="Porcel B.M."/>
            <person name="Kachouri-Lafond R."/>
            <person name="Nishino A."/>
            <person name="Ugolini M."/>
            <person name="Chourrout P."/>
            <person name="Nishida H."/>
            <person name="Aasland R."/>
            <person name="Huzurbazar S."/>
            <person name="Westhof E."/>
            <person name="Delsuc F."/>
            <person name="Lehrach H."/>
            <person name="Reinhardt R."/>
            <person name="Weissenbach J."/>
            <person name="Roy S.W."/>
            <person name="Artiguenave F."/>
            <person name="Postlethwait J.H."/>
            <person name="Manak J.R."/>
            <person name="Thompson E.M."/>
            <person name="Jaillon O."/>
            <person name="Du Pasquier L."/>
            <person name="Boudinot P."/>
            <person name="Liberles D.A."/>
            <person name="Volff J.N."/>
            <person name="Philippe H."/>
            <person name="Lenhard B."/>
            <person name="Roest Crollius H."/>
            <person name="Wincker P."/>
            <person name="Chourrout D."/>
        </authorList>
    </citation>
    <scope>NUCLEOTIDE SEQUENCE [LARGE SCALE GENOMIC DNA]</scope>
</reference>